<keyword evidence="12 15" id="KW-0413">Isomerase</keyword>
<organism evidence="19 20">
    <name type="scientific">Candidatus Mycolicibacterium alkanivorans</name>
    <dbReference type="NCBI Taxonomy" id="2954114"/>
    <lineage>
        <taxon>Bacteria</taxon>
        <taxon>Bacillati</taxon>
        <taxon>Actinomycetota</taxon>
        <taxon>Actinomycetes</taxon>
        <taxon>Mycobacteriales</taxon>
        <taxon>Mycobacteriaceae</taxon>
        <taxon>Mycolicibacterium</taxon>
    </lineage>
</organism>
<keyword evidence="2 15" id="KW-0479">Metal-binding</keyword>
<dbReference type="PROSITE" id="PS51217">
    <property type="entry name" value="UVRD_HELICASE_CTER"/>
    <property type="match status" value="1"/>
</dbReference>
<reference evidence="19" key="1">
    <citation type="journal article" date="2022" name="ISME J.">
        <title>Identification of active gaseous-alkane degraders at natural gas seeps.</title>
        <authorList>
            <person name="Farhan Ul Haque M."/>
            <person name="Hernandez M."/>
            <person name="Crombie A.T."/>
            <person name="Murrell J.C."/>
        </authorList>
    </citation>
    <scope>NUCLEOTIDE SEQUENCE</scope>
    <source>
        <strain evidence="19">ANDR5</strain>
    </source>
</reference>
<keyword evidence="20" id="KW-1185">Reference proteome</keyword>
<evidence type="ECO:0000256" key="10">
    <source>
        <dbReference type="ARBA" id="ARBA00023125"/>
    </source>
</evidence>
<evidence type="ECO:0000256" key="3">
    <source>
        <dbReference type="ARBA" id="ARBA00022741"/>
    </source>
</evidence>
<dbReference type="InterPro" id="IPR000212">
    <property type="entry name" value="DNA_helicase_UvrD/REP"/>
</dbReference>
<dbReference type="NCBIfam" id="TIGR00609">
    <property type="entry name" value="recB"/>
    <property type="match status" value="1"/>
</dbReference>
<feature type="region of interest" description="DNA-binding and helicase activity, interacts with RecC" evidence="15">
    <location>
        <begin position="1"/>
        <end position="745"/>
    </location>
</feature>
<comment type="cofactor">
    <cofactor evidence="15">
        <name>Mg(2+)</name>
        <dbReference type="ChEBI" id="CHEBI:18420"/>
    </cofactor>
    <text evidence="15">Binds 1 Mg(2+) ion per subunit.</text>
</comment>
<feature type="active site" description="For nuclease activity" evidence="15">
    <location>
        <position position="989"/>
    </location>
</feature>
<evidence type="ECO:0000256" key="12">
    <source>
        <dbReference type="ARBA" id="ARBA00023235"/>
    </source>
</evidence>
<evidence type="ECO:0000259" key="18">
    <source>
        <dbReference type="PROSITE" id="PS51217"/>
    </source>
</evidence>
<evidence type="ECO:0000256" key="14">
    <source>
        <dbReference type="ARBA" id="ARBA00048988"/>
    </source>
</evidence>
<keyword evidence="4 15" id="KW-0227">DNA damage</keyword>
<dbReference type="Gene3D" id="3.40.50.300">
    <property type="entry name" value="P-loop containing nucleotide triphosphate hydrolases"/>
    <property type="match status" value="2"/>
</dbReference>
<evidence type="ECO:0000256" key="4">
    <source>
        <dbReference type="ARBA" id="ARBA00022763"/>
    </source>
</evidence>
<feature type="binding site" evidence="15">
    <location>
        <position position="839"/>
    </location>
    <ligand>
        <name>Mg(2+)</name>
        <dbReference type="ChEBI" id="CHEBI:18420"/>
    </ligand>
</feature>
<comment type="caution">
    <text evidence="19">The sequence shown here is derived from an EMBL/GenBank/DDBJ whole genome shotgun (WGS) entry which is preliminary data.</text>
</comment>
<evidence type="ECO:0000259" key="17">
    <source>
        <dbReference type="PROSITE" id="PS51198"/>
    </source>
</evidence>
<dbReference type="Gene3D" id="3.90.320.10">
    <property type="match status" value="1"/>
</dbReference>
<dbReference type="PANTHER" id="PTHR11070">
    <property type="entry name" value="UVRD / RECB / PCRA DNA HELICASE FAMILY MEMBER"/>
    <property type="match status" value="1"/>
</dbReference>
<evidence type="ECO:0000256" key="13">
    <source>
        <dbReference type="ARBA" id="ARBA00034617"/>
    </source>
</evidence>
<feature type="binding site" evidence="15">
    <location>
        <position position="972"/>
    </location>
    <ligand>
        <name>Mg(2+)</name>
        <dbReference type="ChEBI" id="CHEBI:18420"/>
    </ligand>
</feature>
<proteinExistence type="inferred from homology"/>
<comment type="catalytic activity">
    <reaction evidence="14 15">
        <text>ATP + H2O = ADP + phosphate + H(+)</text>
        <dbReference type="Rhea" id="RHEA:13065"/>
        <dbReference type="ChEBI" id="CHEBI:15377"/>
        <dbReference type="ChEBI" id="CHEBI:15378"/>
        <dbReference type="ChEBI" id="CHEBI:30616"/>
        <dbReference type="ChEBI" id="CHEBI:43474"/>
        <dbReference type="ChEBI" id="CHEBI:456216"/>
        <dbReference type="EC" id="5.6.2.4"/>
    </reaction>
</comment>
<dbReference type="EMBL" id="JAIVFL010000001">
    <property type="protein sequence ID" value="MCI4673930.1"/>
    <property type="molecule type" value="Genomic_DNA"/>
</dbReference>
<dbReference type="EC" id="3.1.11.5" evidence="15"/>
<evidence type="ECO:0000256" key="8">
    <source>
        <dbReference type="ARBA" id="ARBA00022840"/>
    </source>
</evidence>
<dbReference type="CDD" id="cd22352">
    <property type="entry name" value="RecB_C-like"/>
    <property type="match status" value="1"/>
</dbReference>
<dbReference type="PANTHER" id="PTHR11070:SF23">
    <property type="entry name" value="RECBCD ENZYME SUBUNIT RECB"/>
    <property type="match status" value="1"/>
</dbReference>
<comment type="subunit">
    <text evidence="15">Heterotrimer of RecB, RecC and RecD. All subunits contribute to DNA-binding. Interacts with RecA.</text>
</comment>
<evidence type="ECO:0000256" key="16">
    <source>
        <dbReference type="PROSITE-ProRule" id="PRU00560"/>
    </source>
</evidence>
<feature type="region of interest" description="Nuclease activity, interacts with RecD and RecA" evidence="15">
    <location>
        <begin position="776"/>
        <end position="1099"/>
    </location>
</feature>
<keyword evidence="11 15" id="KW-0234">DNA repair</keyword>
<evidence type="ECO:0000256" key="7">
    <source>
        <dbReference type="ARBA" id="ARBA00022839"/>
    </source>
</evidence>
<keyword evidence="6 15" id="KW-0347">Helicase</keyword>
<protein>
    <recommendedName>
        <fullName evidence="15">RecBCD enzyme subunit RecB</fullName>
        <ecNumber evidence="15">3.1.11.5</ecNumber>
        <ecNumber evidence="15">5.6.2.4</ecNumber>
    </recommendedName>
    <alternativeName>
        <fullName evidence="15">DNA 3'-5' helicase subunit RecB</fullName>
    </alternativeName>
    <alternativeName>
        <fullName evidence="15">Exonuclease V subunit RecB</fullName>
        <shortName evidence="15">ExoV subunit RecB</shortName>
    </alternativeName>
    <alternativeName>
        <fullName evidence="15">Helicase/nuclease RecBCD subunit RecB</fullName>
    </alternativeName>
</protein>
<dbReference type="InterPro" id="IPR011604">
    <property type="entry name" value="PDDEXK-like_dom_sf"/>
</dbReference>
<keyword evidence="9 15" id="KW-0460">Magnesium</keyword>
<feature type="binding site" evidence="16">
    <location>
        <begin position="21"/>
        <end position="28"/>
    </location>
    <ligand>
        <name>ATP</name>
        <dbReference type="ChEBI" id="CHEBI:30616"/>
    </ligand>
</feature>
<dbReference type="SUPFAM" id="SSF52540">
    <property type="entry name" value="P-loop containing nucleoside triphosphate hydrolases"/>
    <property type="match status" value="1"/>
</dbReference>
<accession>A0ABS9YRS1</accession>
<comment type="miscellaneous">
    <text evidence="15">In the RecBCD complex, RecB has a slow 3'-5' helicase, an exonuclease activity and loads RecA onto ssDNA, RecD has a fast 5'-3' helicase activity, while RecC stimulates the ATPase and processivity of the RecB helicase and contributes to recognition of the Chi site.</text>
</comment>
<comment type="domain">
    <text evidence="15">The C-terminal domain has nuclease activity and interacts with RecD. It interacts with RecA, facilitating its loading onto ssDNA.</text>
</comment>
<evidence type="ECO:0000313" key="19">
    <source>
        <dbReference type="EMBL" id="MCI4673930.1"/>
    </source>
</evidence>
<dbReference type="InterPro" id="IPR014016">
    <property type="entry name" value="UvrD-like_ATP-bd"/>
</dbReference>
<dbReference type="InterPro" id="IPR011335">
    <property type="entry name" value="Restrct_endonuc-II-like"/>
</dbReference>
<comment type="domain">
    <text evidence="15">The N-terminal DNA-binding domain is a ssDNA-dependent ATPase and has ATP-dependent 3'-5' helicase function. This domain interacts with RecC.</text>
</comment>
<comment type="function">
    <text evidence="15">A helicase/nuclease that prepares dsDNA breaks (DSB) for recombinational DNA repair. Binds to DSBs and unwinds DNA via a highly rapid and processive ATP-dependent bidirectional helicase activity. Unwinds dsDNA until it encounters a Chi (crossover hotspot instigator) sequence from the 3' direction. Cuts ssDNA a few nucleotides 3' to the Chi site. The properties and activities of the enzyme are changed at Chi. The Chi-altered holoenzyme produces a long 3'-ssDNA overhang and facilitates RecA-binding to the ssDNA for homologous DNA recombination and repair. Holoenzyme degrades any linearized DNA that is unable to undergo homologous recombination. In the holoenzyme this subunit contributes ATPase, 3'-5' helicase, exonuclease activity and loads RecA onto ssDNA.</text>
</comment>
<keyword evidence="5 15" id="KW-0378">Hydrolase</keyword>
<comment type="similarity">
    <text evidence="15">Belongs to the helicase family. UvrD subfamily.</text>
</comment>
<dbReference type="Pfam" id="PF13361">
    <property type="entry name" value="UvrD_C"/>
    <property type="match status" value="1"/>
</dbReference>
<dbReference type="SUPFAM" id="SSF52980">
    <property type="entry name" value="Restriction endonuclease-like"/>
    <property type="match status" value="1"/>
</dbReference>
<dbReference type="GO" id="GO:0008854">
    <property type="term" value="F:exodeoxyribonuclease V activity"/>
    <property type="evidence" value="ECO:0007669"/>
    <property type="project" value="UniProtKB-EC"/>
</dbReference>
<keyword evidence="1 15" id="KW-0540">Nuclease</keyword>
<feature type="domain" description="UvrD-like helicase C-terminal" evidence="18">
    <location>
        <begin position="341"/>
        <end position="614"/>
    </location>
</feature>
<dbReference type="EC" id="5.6.2.4" evidence="15"/>
<dbReference type="RefSeq" id="WP_243070420.1">
    <property type="nucleotide sequence ID" value="NZ_JAIVFL010000001.1"/>
</dbReference>
<keyword evidence="3 15" id="KW-0547">Nucleotide-binding</keyword>
<evidence type="ECO:0000256" key="1">
    <source>
        <dbReference type="ARBA" id="ARBA00022722"/>
    </source>
</evidence>
<comment type="catalytic activity">
    <reaction evidence="13 15">
        <text>Couples ATP hydrolysis with the unwinding of duplex DNA by translocating in the 3'-5' direction.</text>
        <dbReference type="EC" id="5.6.2.4"/>
    </reaction>
</comment>
<evidence type="ECO:0000256" key="9">
    <source>
        <dbReference type="ARBA" id="ARBA00022842"/>
    </source>
</evidence>
<keyword evidence="8 15" id="KW-0067">ATP-binding</keyword>
<dbReference type="InterPro" id="IPR014017">
    <property type="entry name" value="DNA_helicase_UvrD-like_C"/>
</dbReference>
<keyword evidence="10 15" id="KW-0238">DNA-binding</keyword>
<evidence type="ECO:0000313" key="20">
    <source>
        <dbReference type="Proteomes" id="UP001139068"/>
    </source>
</evidence>
<dbReference type="Proteomes" id="UP001139068">
    <property type="component" value="Unassembled WGS sequence"/>
</dbReference>
<dbReference type="InterPro" id="IPR004586">
    <property type="entry name" value="RecB"/>
</dbReference>
<evidence type="ECO:0000256" key="11">
    <source>
        <dbReference type="ARBA" id="ARBA00023204"/>
    </source>
</evidence>
<comment type="catalytic activity">
    <reaction evidence="15">
        <text>Exonucleolytic cleavage (in the presence of ATP) in either 5'- to 3'- or 3'- to 5'-direction to yield 5'-phosphooligonucleotides.</text>
        <dbReference type="EC" id="3.1.11.5"/>
    </reaction>
</comment>
<dbReference type="InterPro" id="IPR027417">
    <property type="entry name" value="P-loop_NTPase"/>
</dbReference>
<feature type="domain" description="UvrD-like helicase ATP-binding" evidence="17">
    <location>
        <begin position="1"/>
        <end position="327"/>
    </location>
</feature>
<evidence type="ECO:0000256" key="15">
    <source>
        <dbReference type="HAMAP-Rule" id="MF_01485"/>
    </source>
</evidence>
<feature type="binding site" evidence="15">
    <location>
        <position position="989"/>
    </location>
    <ligand>
        <name>Mg(2+)</name>
        <dbReference type="ChEBI" id="CHEBI:18420"/>
    </ligand>
</feature>
<evidence type="ECO:0000256" key="2">
    <source>
        <dbReference type="ARBA" id="ARBA00022723"/>
    </source>
</evidence>
<dbReference type="PROSITE" id="PS51198">
    <property type="entry name" value="UVRD_HELICASE_ATP_BIND"/>
    <property type="match status" value="1"/>
</dbReference>
<dbReference type="HAMAP" id="MF_01485">
    <property type="entry name" value="RecB"/>
    <property type="match status" value="1"/>
</dbReference>
<evidence type="ECO:0000256" key="6">
    <source>
        <dbReference type="ARBA" id="ARBA00022806"/>
    </source>
</evidence>
<keyword evidence="7 15" id="KW-0269">Exonuclease</keyword>
<dbReference type="Pfam" id="PF00580">
    <property type="entry name" value="UvrD-helicase"/>
    <property type="match status" value="1"/>
</dbReference>
<gene>
    <name evidence="15 19" type="primary">recB</name>
    <name evidence="19" type="ORF">K9U37_02770</name>
</gene>
<name>A0ABS9YRS1_9MYCO</name>
<sequence length="1099" mass="120201">MDTFDLLGPLPAECSTTVLEASAGTGKTFALAALVTRYVAEGRARLDEMLLITFGRAATQELRERVRRALHDALNAFDNPEIIGDNRVLRALTTGDPDELGTRRQRLHDALASFDAATIATTHQFCHLVLKSLGVAGDSDGGATLAESLDDLVAEIVDDLYLRHFGQEREEPPMTRAEALALAREVVANPCTQLRPLDAPAGSEPAIRVGFGNDVQVELERRKRRRGILSYDDLLTRLADALKSENSVAATRMHQRWSVVMVDEFQDTDPVQWQVIERAFSGRSTLVLIGDPKQAIYAFRGGDIFTYLQAARTAGDRRTLGVNWRSDAVLVDRLRTVLLGAELGDADIKVLDVTPHHRGHRLAGAPRNDPFRLRVVSRDTFGLSGTRTVKMDVLRPYIAKDLAADIGVLLDSDATFAGEPLQAHHIAVITESHTDARVCFDALAEAGIPAVYTGDTDVLKSQAAEDWLCLLEAFDQLHRPGLVRAAAATMFFGETAETLADGGDALTDRVAETLRQWADHAREAGVAAVFEAAQLAGMGRRVLSWAGGERNMTDLAHVTQLLHDVAHREHFSLTALRNWLRTQRDERSGAAERNRRLDSDSAAVQIMTVWVSKGLQFPIVYLPFTFNRYVRKEDLVRFHDQGRRCLHIGGEHSAELAMARAAGRREAAGEETRLTYVAMTRAQSQVVAWWAPSWDEPNGGLSRLLRGRRPGESAVPDRCDPERIDDADAMALLREWETVGGLVVEESVVAPKTELTLPAARHDLAVRHFHRGIDTSWRRTSYSGLIRSADTPGLGSEPEVVELDDEVADLTVTAPAAGADIPSPMADLPTGAKFGTLVHAVLETADPLATDLAAELQAQIERHSVWWPVDVAAAELAAALVPMHDTPLGPLAGGLTLREIGLSDRLCEMDFEFPLAGGDLRSAAPDIRLADVGRLLAKHLPDGDPVAPYVERLTGTALGGQSLRGYLTGSVDAVLRVPDGDGYRYLVVDYKTNWLGEPDRPLTAADYDRRRLAEAMLHSDYPLQALLYSVVLHRFLRWRQPGYQPARHLGGVLYLFVRGMCGPDTPLADGQPAGVFSWQPPAALAVELSELLDGRKVAA</sequence>
<evidence type="ECO:0000256" key="5">
    <source>
        <dbReference type="ARBA" id="ARBA00022801"/>
    </source>
</evidence>
<dbReference type="Gene3D" id="1.10.486.10">
    <property type="entry name" value="PCRA, domain 4"/>
    <property type="match status" value="1"/>
</dbReference>